<evidence type="ECO:0000313" key="1">
    <source>
        <dbReference type="EMBL" id="KAH1046171.1"/>
    </source>
</evidence>
<protein>
    <submittedName>
        <fullName evidence="1">Uncharacterized protein</fullName>
    </submittedName>
</protein>
<gene>
    <name evidence="1" type="ORF">J1N35_036955</name>
</gene>
<accession>A0A9D3ZKF8</accession>
<organism evidence="1 2">
    <name type="scientific">Gossypium stocksii</name>
    <dbReference type="NCBI Taxonomy" id="47602"/>
    <lineage>
        <taxon>Eukaryota</taxon>
        <taxon>Viridiplantae</taxon>
        <taxon>Streptophyta</taxon>
        <taxon>Embryophyta</taxon>
        <taxon>Tracheophyta</taxon>
        <taxon>Spermatophyta</taxon>
        <taxon>Magnoliopsida</taxon>
        <taxon>eudicotyledons</taxon>
        <taxon>Gunneridae</taxon>
        <taxon>Pentapetalae</taxon>
        <taxon>rosids</taxon>
        <taxon>malvids</taxon>
        <taxon>Malvales</taxon>
        <taxon>Malvaceae</taxon>
        <taxon>Malvoideae</taxon>
        <taxon>Gossypium</taxon>
    </lineage>
</organism>
<dbReference type="OrthoDB" id="1000768at2759"/>
<evidence type="ECO:0000313" key="2">
    <source>
        <dbReference type="Proteomes" id="UP000828251"/>
    </source>
</evidence>
<dbReference type="Proteomes" id="UP000828251">
    <property type="component" value="Unassembled WGS sequence"/>
</dbReference>
<name>A0A9D3ZKF8_9ROSI</name>
<sequence length="183" mass="21139">MAWDRLCQPKGTGGMGFRDLHLFNIALLGRQVWRLIHLKNTLCYRVLSSKYFPDGNIFRAKRVDKHEPLYTWSSIAQAAKALENGYVWLVGDGKKFDIRHDKWGFDGLSGESINHALLTDREKVVKDLWNQDQMEWNQERVCELFGRTVGDQICDLPISKGGFDDRLTWIHNPHGCYTSKSVL</sequence>
<keyword evidence="2" id="KW-1185">Reference proteome</keyword>
<proteinExistence type="predicted"/>
<reference evidence="1 2" key="1">
    <citation type="journal article" date="2021" name="Plant Biotechnol. J.">
        <title>Multi-omics assisted identification of the key and species-specific regulatory components of drought-tolerant mechanisms in Gossypium stocksii.</title>
        <authorList>
            <person name="Yu D."/>
            <person name="Ke L."/>
            <person name="Zhang D."/>
            <person name="Wu Y."/>
            <person name="Sun Y."/>
            <person name="Mei J."/>
            <person name="Sun J."/>
            <person name="Sun Y."/>
        </authorList>
    </citation>
    <scope>NUCLEOTIDE SEQUENCE [LARGE SCALE GENOMIC DNA]</scope>
    <source>
        <strain evidence="2">cv. E1</strain>
        <tissue evidence="1">Leaf</tissue>
    </source>
</reference>
<dbReference type="EMBL" id="JAIQCV010000011">
    <property type="protein sequence ID" value="KAH1046171.1"/>
    <property type="molecule type" value="Genomic_DNA"/>
</dbReference>
<dbReference type="AlphaFoldDB" id="A0A9D3ZKF8"/>
<comment type="caution">
    <text evidence="1">The sequence shown here is derived from an EMBL/GenBank/DDBJ whole genome shotgun (WGS) entry which is preliminary data.</text>
</comment>